<dbReference type="Proteomes" id="UP001165064">
    <property type="component" value="Unassembled WGS sequence"/>
</dbReference>
<accession>A0ACB5TBI2</accession>
<gene>
    <name evidence="1" type="ORF">Amon02_000714700</name>
</gene>
<proteinExistence type="predicted"/>
<reference evidence="1" key="1">
    <citation type="submission" date="2023-04" db="EMBL/GenBank/DDBJ databases">
        <title>Ambrosiozyma monospora NBRC 10751.</title>
        <authorList>
            <person name="Ichikawa N."/>
            <person name="Sato H."/>
            <person name="Tonouchi N."/>
        </authorList>
    </citation>
    <scope>NUCLEOTIDE SEQUENCE</scope>
    <source>
        <strain evidence="1">NBRC 10751</strain>
    </source>
</reference>
<dbReference type="EMBL" id="BSXS01005838">
    <property type="protein sequence ID" value="GME84846.1"/>
    <property type="molecule type" value="Genomic_DNA"/>
</dbReference>
<protein>
    <submittedName>
        <fullName evidence="1">Unnamed protein product</fullName>
    </submittedName>
</protein>
<comment type="caution">
    <text evidence="1">The sequence shown here is derived from an EMBL/GenBank/DDBJ whole genome shotgun (WGS) entry which is preliminary data.</text>
</comment>
<evidence type="ECO:0000313" key="1">
    <source>
        <dbReference type="EMBL" id="GME84846.1"/>
    </source>
</evidence>
<evidence type="ECO:0000313" key="2">
    <source>
        <dbReference type="Proteomes" id="UP001165064"/>
    </source>
</evidence>
<sequence length="132" mass="14649">MQLLLANVKVDGKDSEQKEGEAENNNSGDQGDEKPKRLTPEEHYSKIIKIIEECAVEIAVSRSRESDPESMKAISRAISHKTRFCLNPLRYGKVLLRQQSKSESPSADANAPDLKRKADDTASGSDLKRPKV</sequence>
<keyword evidence="2" id="KW-1185">Reference proteome</keyword>
<name>A0ACB5TBI2_AMBMO</name>
<organism evidence="1 2">
    <name type="scientific">Ambrosiozyma monospora</name>
    <name type="common">Yeast</name>
    <name type="synonym">Endomycopsis monosporus</name>
    <dbReference type="NCBI Taxonomy" id="43982"/>
    <lineage>
        <taxon>Eukaryota</taxon>
        <taxon>Fungi</taxon>
        <taxon>Dikarya</taxon>
        <taxon>Ascomycota</taxon>
        <taxon>Saccharomycotina</taxon>
        <taxon>Pichiomycetes</taxon>
        <taxon>Pichiales</taxon>
        <taxon>Pichiaceae</taxon>
        <taxon>Ambrosiozyma</taxon>
    </lineage>
</organism>